<keyword evidence="7" id="KW-0539">Nucleus</keyword>
<dbReference type="InterPro" id="IPR000953">
    <property type="entry name" value="Chromo/chromo_shadow_dom"/>
</dbReference>
<dbReference type="Proteomes" id="UP000218811">
    <property type="component" value="Unassembled WGS sequence"/>
</dbReference>
<feature type="domain" description="Chromo" evidence="9">
    <location>
        <begin position="21"/>
        <end position="82"/>
    </location>
</feature>
<evidence type="ECO:0000256" key="3">
    <source>
        <dbReference type="ARBA" id="ARBA00018505"/>
    </source>
</evidence>
<dbReference type="OrthoDB" id="124855at2759"/>
<evidence type="ECO:0000256" key="6">
    <source>
        <dbReference type="ARBA" id="ARBA00023163"/>
    </source>
</evidence>
<keyword evidence="4" id="KW-0156">Chromatin regulator</keyword>
<reference evidence="10 11" key="1">
    <citation type="journal article" date="2012" name="Science">
        <title>The Paleozoic origin of enzymatic lignin decomposition reconstructed from 31 fungal genomes.</title>
        <authorList>
            <person name="Floudas D."/>
            <person name="Binder M."/>
            <person name="Riley R."/>
            <person name="Barry K."/>
            <person name="Blanchette R.A."/>
            <person name="Henrissat B."/>
            <person name="Martinez A.T."/>
            <person name="Otillar R."/>
            <person name="Spatafora J.W."/>
            <person name="Yadav J.S."/>
            <person name="Aerts A."/>
            <person name="Benoit I."/>
            <person name="Boyd A."/>
            <person name="Carlson A."/>
            <person name="Copeland A."/>
            <person name="Coutinho P.M."/>
            <person name="de Vries R.P."/>
            <person name="Ferreira P."/>
            <person name="Findley K."/>
            <person name="Foster B."/>
            <person name="Gaskell J."/>
            <person name="Glotzer D."/>
            <person name="Gorecki P."/>
            <person name="Heitman J."/>
            <person name="Hesse C."/>
            <person name="Hori C."/>
            <person name="Igarashi K."/>
            <person name="Jurgens J.A."/>
            <person name="Kallen N."/>
            <person name="Kersten P."/>
            <person name="Kohler A."/>
            <person name="Kuees U."/>
            <person name="Kumar T.K.A."/>
            <person name="Kuo A."/>
            <person name="LaButti K."/>
            <person name="Larrondo L.F."/>
            <person name="Lindquist E."/>
            <person name="Ling A."/>
            <person name="Lombard V."/>
            <person name="Lucas S."/>
            <person name="Lundell T."/>
            <person name="Martin R."/>
            <person name="McLaughlin D.J."/>
            <person name="Morgenstern I."/>
            <person name="Morin E."/>
            <person name="Murat C."/>
            <person name="Nagy L.G."/>
            <person name="Nolan M."/>
            <person name="Ohm R.A."/>
            <person name="Patyshakuliyeva A."/>
            <person name="Rokas A."/>
            <person name="Ruiz-Duenas F.J."/>
            <person name="Sabat G."/>
            <person name="Salamov A."/>
            <person name="Samejima M."/>
            <person name="Schmutz J."/>
            <person name="Slot J.C."/>
            <person name="St John F."/>
            <person name="Stenlid J."/>
            <person name="Sun H."/>
            <person name="Sun S."/>
            <person name="Syed K."/>
            <person name="Tsang A."/>
            <person name="Wiebenga A."/>
            <person name="Young D."/>
            <person name="Pisabarro A."/>
            <person name="Eastwood D.C."/>
            <person name="Martin F."/>
            <person name="Cullen D."/>
            <person name="Grigoriev I.V."/>
            <person name="Hibbett D.S."/>
        </authorList>
    </citation>
    <scope>NUCLEOTIDE SEQUENCE [LARGE SCALE GENOMIC DNA]</scope>
    <source>
        <strain evidence="10 11">MD-104</strain>
    </source>
</reference>
<evidence type="ECO:0000313" key="10">
    <source>
        <dbReference type="EMBL" id="PCH34732.1"/>
    </source>
</evidence>
<organism evidence="10 11">
    <name type="scientific">Wolfiporia cocos (strain MD-104)</name>
    <name type="common">Brown rot fungus</name>
    <dbReference type="NCBI Taxonomy" id="742152"/>
    <lineage>
        <taxon>Eukaryota</taxon>
        <taxon>Fungi</taxon>
        <taxon>Dikarya</taxon>
        <taxon>Basidiomycota</taxon>
        <taxon>Agaricomycotina</taxon>
        <taxon>Agaricomycetes</taxon>
        <taxon>Polyporales</taxon>
        <taxon>Phaeolaceae</taxon>
        <taxon>Wolfiporia</taxon>
    </lineage>
</organism>
<evidence type="ECO:0000256" key="7">
    <source>
        <dbReference type="ARBA" id="ARBA00023242"/>
    </source>
</evidence>
<dbReference type="SUPFAM" id="SSF54160">
    <property type="entry name" value="Chromo domain-like"/>
    <property type="match status" value="1"/>
</dbReference>
<dbReference type="InterPro" id="IPR008676">
    <property type="entry name" value="MRG"/>
</dbReference>
<evidence type="ECO:0000256" key="1">
    <source>
        <dbReference type="ARBA" id="ARBA00004123"/>
    </source>
</evidence>
<feature type="region of interest" description="Disordered" evidence="8">
    <location>
        <begin position="88"/>
        <end position="137"/>
    </location>
</feature>
<dbReference type="Gene3D" id="2.30.30.140">
    <property type="match status" value="1"/>
</dbReference>
<sequence>MTTPGVFQTNERVLCYHGPLVYEAKILKYEHWDETTTKLGTVGPHYFVHYKGWKQTWDEWVQPSRLLKFNETNLQLQKALQAQASAAQGSGAASTSKAAGKAAATRDMGRGGRKDGGTRGTKRGREEDEGSKRPEMKLSVPDPLKVLLVDDWEAVTKNNQLVPLPRSPNVVELLEQFKNYVLTEHPPQLKDPVTLLPTIVAGLQTYFDRALGANLLYRFERPKYAEIRKEYVTGPTVVVGQEKEMSAIYGAEHLLRMLVSLPQMVASSSMDSESAGLVRDYANELMVWMARERHRIFIPEYESASLSYQNISRS</sequence>
<name>A0A2H3IXM8_WOLCO</name>
<keyword evidence="5" id="KW-0805">Transcription regulation</keyword>
<dbReference type="Gene3D" id="1.10.274.30">
    <property type="entry name" value="MRG domain"/>
    <property type="match status" value="1"/>
</dbReference>
<dbReference type="Pfam" id="PF22732">
    <property type="entry name" value="MSL3_chromo-like"/>
    <property type="match status" value="1"/>
</dbReference>
<dbReference type="STRING" id="742152.A0A2H3IXM8"/>
<evidence type="ECO:0000256" key="8">
    <source>
        <dbReference type="SAM" id="MobiDB-lite"/>
    </source>
</evidence>
<keyword evidence="6" id="KW-0804">Transcription</keyword>
<dbReference type="InterPro" id="IPR016197">
    <property type="entry name" value="Chromo-like_dom_sf"/>
</dbReference>
<dbReference type="PIRSF" id="PIRSF038133">
    <property type="entry name" value="HAT_Nua4_EAF3/MRG15"/>
    <property type="match status" value="1"/>
</dbReference>
<dbReference type="Pfam" id="PF05712">
    <property type="entry name" value="MRG"/>
    <property type="match status" value="1"/>
</dbReference>
<dbReference type="EMBL" id="KB467832">
    <property type="protein sequence ID" value="PCH34732.1"/>
    <property type="molecule type" value="Genomic_DNA"/>
</dbReference>
<evidence type="ECO:0000313" key="11">
    <source>
        <dbReference type="Proteomes" id="UP000218811"/>
    </source>
</evidence>
<protein>
    <recommendedName>
        <fullName evidence="3">Chromatin modification-related protein EAF3</fullName>
    </recommendedName>
</protein>
<dbReference type="CDD" id="cd18983">
    <property type="entry name" value="CBD_MSL3_like"/>
    <property type="match status" value="1"/>
</dbReference>
<evidence type="ECO:0000256" key="2">
    <source>
        <dbReference type="ARBA" id="ARBA00009093"/>
    </source>
</evidence>
<keyword evidence="11" id="KW-1185">Reference proteome</keyword>
<evidence type="ECO:0000256" key="5">
    <source>
        <dbReference type="ARBA" id="ARBA00023015"/>
    </source>
</evidence>
<dbReference type="PANTHER" id="PTHR10880:SF15">
    <property type="entry name" value="MSL COMPLEX SUBUNIT 3"/>
    <property type="match status" value="1"/>
</dbReference>
<gene>
    <name evidence="10" type="ORF">WOLCODRAFT_106460</name>
</gene>
<dbReference type="GO" id="GO:0032221">
    <property type="term" value="C:Rpd3S complex"/>
    <property type="evidence" value="ECO:0007669"/>
    <property type="project" value="TreeGrafter"/>
</dbReference>
<feature type="compositionally biased region" description="Basic and acidic residues" evidence="8">
    <location>
        <begin position="107"/>
        <end position="136"/>
    </location>
</feature>
<dbReference type="InterPro" id="IPR053820">
    <property type="entry name" value="MSL3_chromo-like"/>
</dbReference>
<dbReference type="OMA" id="GLQTYFD"/>
<dbReference type="GO" id="GO:0035267">
    <property type="term" value="C:NuA4 histone acetyltransferase complex"/>
    <property type="evidence" value="ECO:0007669"/>
    <property type="project" value="TreeGrafter"/>
</dbReference>
<evidence type="ECO:0000256" key="4">
    <source>
        <dbReference type="ARBA" id="ARBA00022853"/>
    </source>
</evidence>
<dbReference type="PROSITE" id="PS51640">
    <property type="entry name" value="MRG"/>
    <property type="match status" value="1"/>
</dbReference>
<evidence type="ECO:0000259" key="9">
    <source>
        <dbReference type="SMART" id="SM00298"/>
    </source>
</evidence>
<accession>A0A2H3IXM8</accession>
<dbReference type="PANTHER" id="PTHR10880">
    <property type="entry name" value="MORTALITY FACTOR 4-LIKE PROTEIN"/>
    <property type="match status" value="1"/>
</dbReference>
<dbReference type="GO" id="GO:0006338">
    <property type="term" value="P:chromatin remodeling"/>
    <property type="evidence" value="ECO:0007669"/>
    <property type="project" value="UniProtKB-ARBA"/>
</dbReference>
<comment type="similarity">
    <text evidence="2">Belongs to the MRG family.</text>
</comment>
<feature type="compositionally biased region" description="Low complexity" evidence="8">
    <location>
        <begin position="88"/>
        <end position="106"/>
    </location>
</feature>
<dbReference type="GO" id="GO:0006355">
    <property type="term" value="P:regulation of DNA-templated transcription"/>
    <property type="evidence" value="ECO:0007669"/>
    <property type="project" value="InterPro"/>
</dbReference>
<dbReference type="AlphaFoldDB" id="A0A2H3IXM8"/>
<dbReference type="SMART" id="SM00298">
    <property type="entry name" value="CHROMO"/>
    <property type="match status" value="1"/>
</dbReference>
<comment type="subcellular location">
    <subcellularLocation>
        <location evidence="1">Nucleus</location>
    </subcellularLocation>
</comment>
<dbReference type="InterPro" id="IPR026541">
    <property type="entry name" value="MRG_dom"/>
</dbReference>
<dbReference type="InterPro" id="IPR038217">
    <property type="entry name" value="MRG_C_sf"/>
</dbReference>
<proteinExistence type="inferred from homology"/>